<keyword evidence="7" id="KW-1185">Reference proteome</keyword>
<evidence type="ECO:0000256" key="4">
    <source>
        <dbReference type="ARBA" id="ARBA00022840"/>
    </source>
</evidence>
<keyword evidence="4" id="KW-0067">ATP-binding</keyword>
<evidence type="ECO:0000256" key="3">
    <source>
        <dbReference type="ARBA" id="ARBA00022806"/>
    </source>
</evidence>
<evidence type="ECO:0000256" key="1">
    <source>
        <dbReference type="ARBA" id="ARBA00022741"/>
    </source>
</evidence>
<dbReference type="SMART" id="SM00847">
    <property type="entry name" value="HA2"/>
    <property type="match status" value="1"/>
</dbReference>
<protein>
    <recommendedName>
        <fullName evidence="5">Helicase-associated domain-containing protein</fullName>
    </recommendedName>
</protein>
<name>A0A8S3YXI1_9EUPU</name>
<dbReference type="PANTHER" id="PTHR18934">
    <property type="entry name" value="ATP-DEPENDENT RNA HELICASE"/>
    <property type="match status" value="1"/>
</dbReference>
<dbReference type="AlphaFoldDB" id="A0A8S3YXI1"/>
<proteinExistence type="predicted"/>
<dbReference type="PANTHER" id="PTHR18934:SF99">
    <property type="entry name" value="ATP-DEPENDENT RNA HELICASE DHX37-RELATED"/>
    <property type="match status" value="1"/>
</dbReference>
<feature type="non-terminal residue" evidence="6">
    <location>
        <position position="223"/>
    </location>
</feature>
<keyword evidence="1" id="KW-0547">Nucleotide-binding</keyword>
<feature type="non-terminal residue" evidence="6">
    <location>
        <position position="1"/>
    </location>
</feature>
<gene>
    <name evidence="6" type="ORF">CUNI_LOCUS5810</name>
</gene>
<dbReference type="EMBL" id="CAJHNH020000864">
    <property type="protein sequence ID" value="CAG5120252.1"/>
    <property type="molecule type" value="Genomic_DNA"/>
</dbReference>
<dbReference type="GO" id="GO:0004386">
    <property type="term" value="F:helicase activity"/>
    <property type="evidence" value="ECO:0007669"/>
    <property type="project" value="UniProtKB-KW"/>
</dbReference>
<sequence>SMRIDKVANFPFPTPPDDEQIKAAESLLISLGALQKVGSSSNRFKALKKVKSPVISDLGMSMASFPVAPRYAKMLILARKYKVLPYVVALVAALSVDEIFVDSIQPSDVAENKEKLQIFKEKLSVFRSKLAGNFLLLGDMMILLTAVGACEAEGCSPEFCTQLGVRFKAMREIRKLRIQLTNAANVVFQDDSLVVDPKLPPPSDEQALILRKVVLGGLADHVA</sequence>
<evidence type="ECO:0000259" key="5">
    <source>
        <dbReference type="SMART" id="SM00847"/>
    </source>
</evidence>
<dbReference type="Gene3D" id="1.20.120.1080">
    <property type="match status" value="1"/>
</dbReference>
<evidence type="ECO:0000256" key="2">
    <source>
        <dbReference type="ARBA" id="ARBA00022801"/>
    </source>
</evidence>
<keyword evidence="3" id="KW-0347">Helicase</keyword>
<dbReference type="OrthoDB" id="10025033at2759"/>
<reference evidence="6" key="1">
    <citation type="submission" date="2021-04" db="EMBL/GenBank/DDBJ databases">
        <authorList>
            <consortium name="Molecular Ecology Group"/>
        </authorList>
    </citation>
    <scope>NUCLEOTIDE SEQUENCE</scope>
</reference>
<dbReference type="Proteomes" id="UP000678393">
    <property type="component" value="Unassembled WGS sequence"/>
</dbReference>
<feature type="domain" description="Helicase-associated" evidence="5">
    <location>
        <begin position="23"/>
        <end position="138"/>
    </location>
</feature>
<keyword evidence="2" id="KW-0378">Hydrolase</keyword>
<dbReference type="GO" id="GO:0003723">
    <property type="term" value="F:RNA binding"/>
    <property type="evidence" value="ECO:0007669"/>
    <property type="project" value="TreeGrafter"/>
</dbReference>
<evidence type="ECO:0000313" key="7">
    <source>
        <dbReference type="Proteomes" id="UP000678393"/>
    </source>
</evidence>
<dbReference type="Pfam" id="PF21010">
    <property type="entry name" value="HA2_C"/>
    <property type="match status" value="1"/>
</dbReference>
<accession>A0A8S3YXI1</accession>
<evidence type="ECO:0000313" key="6">
    <source>
        <dbReference type="EMBL" id="CAG5120252.1"/>
    </source>
</evidence>
<dbReference type="GO" id="GO:0005524">
    <property type="term" value="F:ATP binding"/>
    <property type="evidence" value="ECO:0007669"/>
    <property type="project" value="UniProtKB-KW"/>
</dbReference>
<dbReference type="GO" id="GO:0005730">
    <property type="term" value="C:nucleolus"/>
    <property type="evidence" value="ECO:0007669"/>
    <property type="project" value="TreeGrafter"/>
</dbReference>
<dbReference type="GO" id="GO:0016787">
    <property type="term" value="F:hydrolase activity"/>
    <property type="evidence" value="ECO:0007669"/>
    <property type="project" value="UniProtKB-KW"/>
</dbReference>
<comment type="caution">
    <text evidence="6">The sequence shown here is derived from an EMBL/GenBank/DDBJ whole genome shotgun (WGS) entry which is preliminary data.</text>
</comment>
<dbReference type="InterPro" id="IPR007502">
    <property type="entry name" value="Helicase-assoc_dom"/>
</dbReference>
<organism evidence="6 7">
    <name type="scientific">Candidula unifasciata</name>
    <dbReference type="NCBI Taxonomy" id="100452"/>
    <lineage>
        <taxon>Eukaryota</taxon>
        <taxon>Metazoa</taxon>
        <taxon>Spiralia</taxon>
        <taxon>Lophotrochozoa</taxon>
        <taxon>Mollusca</taxon>
        <taxon>Gastropoda</taxon>
        <taxon>Heterobranchia</taxon>
        <taxon>Euthyneura</taxon>
        <taxon>Panpulmonata</taxon>
        <taxon>Eupulmonata</taxon>
        <taxon>Stylommatophora</taxon>
        <taxon>Helicina</taxon>
        <taxon>Helicoidea</taxon>
        <taxon>Geomitridae</taxon>
        <taxon>Candidula</taxon>
    </lineage>
</organism>
<dbReference type="GO" id="GO:0000462">
    <property type="term" value="P:maturation of SSU-rRNA from tricistronic rRNA transcript (SSU-rRNA, 5.8S rRNA, LSU-rRNA)"/>
    <property type="evidence" value="ECO:0007669"/>
    <property type="project" value="TreeGrafter"/>
</dbReference>